<protein>
    <recommendedName>
        <fullName evidence="4">Secreted protein</fullName>
    </recommendedName>
</protein>
<feature type="signal peptide" evidence="1">
    <location>
        <begin position="1"/>
        <end position="23"/>
    </location>
</feature>
<dbReference type="EMBL" id="CP120206">
    <property type="protein sequence ID" value="WET43635.1"/>
    <property type="molecule type" value="Genomic_DNA"/>
</dbReference>
<keyword evidence="1" id="KW-0732">Signal</keyword>
<dbReference type="GeneID" id="92768597"/>
<gene>
    <name evidence="2" type="ORF">P2W56_09445</name>
</gene>
<accession>A0AB38XTV3</accession>
<name>A0AB38XTV3_CORAY</name>
<reference evidence="2" key="1">
    <citation type="submission" date="2023-03" db="EMBL/GenBank/DDBJ databases">
        <title>Corynebacterium amycolatum SB-1.</title>
        <authorList>
            <person name="Jo H."/>
        </authorList>
    </citation>
    <scope>NUCLEOTIDE SEQUENCE</scope>
    <source>
        <strain evidence="2">SB-1</strain>
    </source>
</reference>
<evidence type="ECO:0000256" key="1">
    <source>
        <dbReference type="SAM" id="SignalP"/>
    </source>
</evidence>
<dbReference type="AlphaFoldDB" id="A0AB38XTV3"/>
<feature type="chain" id="PRO_5044269798" description="Secreted protein" evidence="1">
    <location>
        <begin position="24"/>
        <end position="148"/>
    </location>
</feature>
<sequence length="148" mass="15978">MSRGRKIAGGVLALFAGIGLVVAQGGGDQAPENVTPGEPEKCGGLFQDFGQCRIDRARARVERDCNYQPSGSVYIDEARERSCVQAREVLESEERLYGMPKNPVDLQVSPVTARYAAPTERICLAYEDVNRTTGAVTSGRCVVRLVSA</sequence>
<evidence type="ECO:0000313" key="2">
    <source>
        <dbReference type="EMBL" id="WET43635.1"/>
    </source>
</evidence>
<dbReference type="RefSeq" id="WP_187402475.1">
    <property type="nucleotide sequence ID" value="NZ_CP046975.1"/>
</dbReference>
<dbReference type="Proteomes" id="UP001220238">
    <property type="component" value="Chromosome"/>
</dbReference>
<evidence type="ECO:0000313" key="3">
    <source>
        <dbReference type="Proteomes" id="UP001220238"/>
    </source>
</evidence>
<evidence type="ECO:0008006" key="4">
    <source>
        <dbReference type="Google" id="ProtNLM"/>
    </source>
</evidence>
<organism evidence="2 3">
    <name type="scientific">Corynebacterium amycolatum</name>
    <dbReference type="NCBI Taxonomy" id="43765"/>
    <lineage>
        <taxon>Bacteria</taxon>
        <taxon>Bacillati</taxon>
        <taxon>Actinomycetota</taxon>
        <taxon>Actinomycetes</taxon>
        <taxon>Mycobacteriales</taxon>
        <taxon>Corynebacteriaceae</taxon>
        <taxon>Corynebacterium</taxon>
    </lineage>
</organism>
<proteinExistence type="predicted"/>